<dbReference type="InterPro" id="IPR014960">
    <property type="entry name" value="DUF1828"/>
</dbReference>
<name>A0A2G8TF91_9BURK</name>
<gene>
    <name evidence="2" type="ORF">CR105_12275</name>
</gene>
<dbReference type="EMBL" id="PDOC01000006">
    <property type="protein sequence ID" value="PIL44684.1"/>
    <property type="molecule type" value="Genomic_DNA"/>
</dbReference>
<reference evidence="2 3" key="1">
    <citation type="submission" date="2017-10" db="EMBL/GenBank/DDBJ databases">
        <title>Massilia psychrophilum sp. nov., a novel purple-pigmented bacterium isolated from Tianshan glacier, Xinjiang Municipality, China.</title>
        <authorList>
            <person name="Wang H."/>
        </authorList>
    </citation>
    <scope>NUCLEOTIDE SEQUENCE [LARGE SCALE GENOMIC DNA]</scope>
    <source>
        <strain evidence="2 3">JCM 30074</strain>
    </source>
</reference>
<evidence type="ECO:0000313" key="2">
    <source>
        <dbReference type="EMBL" id="PIL44684.1"/>
    </source>
</evidence>
<evidence type="ECO:0000313" key="3">
    <source>
        <dbReference type="Proteomes" id="UP000230390"/>
    </source>
</evidence>
<accession>A0A2G8TF91</accession>
<dbReference type="Proteomes" id="UP000230390">
    <property type="component" value="Unassembled WGS sequence"/>
</dbReference>
<organism evidence="2 3">
    <name type="scientific">Massilia eurypsychrophila</name>
    <dbReference type="NCBI Taxonomy" id="1485217"/>
    <lineage>
        <taxon>Bacteria</taxon>
        <taxon>Pseudomonadati</taxon>
        <taxon>Pseudomonadota</taxon>
        <taxon>Betaproteobacteria</taxon>
        <taxon>Burkholderiales</taxon>
        <taxon>Oxalobacteraceae</taxon>
        <taxon>Telluria group</taxon>
        <taxon>Massilia</taxon>
    </lineage>
</organism>
<sequence length="186" mass="21207">MGRRSGSIGAMMKCWRIFAHKPTSVLRHYLPFLSGLSSEAIMDCESLSKIIGYYCYPVSEDGNIVLIETPFRFEDGDDIFAYAELFPHSVRFFDDSDVYWHFAGLGIRMEIDENKKFVTDISEAHGLTRTDLWEVEIVARPEQVAAAFAQYMAAMLEFVKWEKERDEALEALYREERGLVAPAAGA</sequence>
<evidence type="ECO:0000259" key="1">
    <source>
        <dbReference type="Pfam" id="PF08861"/>
    </source>
</evidence>
<dbReference type="Pfam" id="PF08861">
    <property type="entry name" value="DUF1828"/>
    <property type="match status" value="1"/>
</dbReference>
<proteinExistence type="predicted"/>
<dbReference type="AlphaFoldDB" id="A0A2G8TF91"/>
<feature type="domain" description="DUF1828" evidence="1">
    <location>
        <begin position="69"/>
        <end position="157"/>
    </location>
</feature>
<comment type="caution">
    <text evidence="2">The sequence shown here is derived from an EMBL/GenBank/DDBJ whole genome shotgun (WGS) entry which is preliminary data.</text>
</comment>
<keyword evidence="3" id="KW-1185">Reference proteome</keyword>
<protein>
    <recommendedName>
        <fullName evidence="1">DUF1828 domain-containing protein</fullName>
    </recommendedName>
</protein>